<proteinExistence type="inferred from homology"/>
<sequence>MAHLMWYFAIMLMACVSVHEAREAVSFGGELKLFIEDGVRPDFVDYIRDYFGKLTKRRVDIVRLRDARICSSKNIAFIATAPHQIAIFFSRKSFKWCPLMISSGAVIQFYDRHFNKTEAHIAMGGQRLSSISFDASRWRTQLNTLLNTICSSMHSTIRRKRHNKGSGYNGKFKNRDGEGKPVSMWKKKLVPAWAALAIMCLVCFGYVCMAVIFFVDHAKNRKRITLAKSKSVALKKSEGDRAEKKKEKKSDKKQSSGVAVADEFVKKMTDIATFCVKVDERANKKADDAKGKGMDRSTPPNEKPISLENVLAELQADVLPMFDERPPVRAHGFYPGVQSKTDIIVSALCDTLASQGNITDGCRAMDELEMISTNWIGKAIGLPNKFLFEKDSCGGGLIQSTITQGMFTALMASSQRKLREMQPANAEAKKAEAQGGAVKKMVAYGCQESHFSFDIGCRLAKLECKLIATDIVGAIDIEELKREIVNDVKSGKAPTFINVTFGSAQTCAFDKLAEVVKVAKQYGMWVHIEASYAGNYFVCERYRDRLVGIEDAQSICINLHKCLTQCCTETLFWTVDYKIVKRSLPMVNNMLAALHADGSCHELATASTNRYKALKTYVWLKLSGVEGLKEYLRSITSMTLRFRQYMNVDGRLTDKTSAPDYGFVAFSCKGPQSNDLTYRFCSYIIRSGKMYVSMVSSNRSIMIRMAFNREHFAQSEIDESWNVLRQLLDDWQSEEKKGNLQSKEECARYIHEGNGNFMGPPSLSFESLYADINANAPLAIIGVASKEKAKEKGPIMSSAESSKKNEGGESDKRQLKPIIGKLPVVGKPEEKLATAEPDSTVTAKYPDHVLQRKPAKDNEKPASSKKAAKTAKEDEKSGTGSGETSSSNQADSEETSKKEAGEDESSETESQSTSESSSSTSSSTTSLTSKTQKEKLQKQRQQMQQAMRAQLPTTSGQQRMAAPAQPKRQRGAVCYFM</sequence>
<dbReference type="OMA" id="AQSICIN"/>
<dbReference type="InterPro" id="IPR015424">
    <property type="entry name" value="PyrdxlP-dep_Trfase"/>
</dbReference>
<evidence type="ECO:0000256" key="4">
    <source>
        <dbReference type="ARBA" id="ARBA00023239"/>
    </source>
</evidence>
<keyword evidence="7" id="KW-0812">Transmembrane</keyword>
<evidence type="ECO:0000256" key="1">
    <source>
        <dbReference type="ARBA" id="ARBA00001933"/>
    </source>
</evidence>
<feature type="compositionally biased region" description="Low complexity" evidence="6">
    <location>
        <begin position="939"/>
        <end position="951"/>
    </location>
</feature>
<feature type="compositionally biased region" description="Basic and acidic residues" evidence="6">
    <location>
        <begin position="801"/>
        <end position="814"/>
    </location>
</feature>
<dbReference type="InterPro" id="IPR015422">
    <property type="entry name" value="PyrdxlP-dep_Trfase_small"/>
</dbReference>
<dbReference type="OrthoDB" id="639767at2759"/>
<dbReference type="AlphaFoldDB" id="A0A0B2VZL2"/>
<feature type="transmembrane region" description="Helical" evidence="7">
    <location>
        <begin position="192"/>
        <end position="215"/>
    </location>
</feature>
<feature type="region of interest" description="Disordered" evidence="6">
    <location>
        <begin position="787"/>
        <end position="977"/>
    </location>
</feature>
<evidence type="ECO:0000256" key="3">
    <source>
        <dbReference type="ARBA" id="ARBA00022898"/>
    </source>
</evidence>
<evidence type="ECO:0000256" key="6">
    <source>
        <dbReference type="SAM" id="MobiDB-lite"/>
    </source>
</evidence>
<dbReference type="SUPFAM" id="SSF53383">
    <property type="entry name" value="PLP-dependent transferases"/>
    <property type="match status" value="1"/>
</dbReference>
<dbReference type="GO" id="GO:0030170">
    <property type="term" value="F:pyridoxal phosphate binding"/>
    <property type="evidence" value="ECO:0007669"/>
    <property type="project" value="InterPro"/>
</dbReference>
<dbReference type="InterPro" id="IPR010977">
    <property type="entry name" value="Aromatic_deC"/>
</dbReference>
<dbReference type="PRINTS" id="PR00800">
    <property type="entry name" value="YHDCRBOXLASE"/>
</dbReference>
<evidence type="ECO:0000256" key="5">
    <source>
        <dbReference type="PIRSR" id="PIRSR602129-50"/>
    </source>
</evidence>
<feature type="compositionally biased region" description="Basic and acidic residues" evidence="6">
    <location>
        <begin position="845"/>
        <end position="862"/>
    </location>
</feature>
<dbReference type="PANTHER" id="PTHR11999:SF140">
    <property type="entry name" value="HISTIDINE DECARBOXYASE LIKE"/>
    <property type="match status" value="1"/>
</dbReference>
<dbReference type="Proteomes" id="UP000031036">
    <property type="component" value="Unassembled WGS sequence"/>
</dbReference>
<dbReference type="EMBL" id="JPKZ01000514">
    <property type="protein sequence ID" value="KHN86859.1"/>
    <property type="molecule type" value="Genomic_DNA"/>
</dbReference>
<feature type="region of interest" description="Disordered" evidence="6">
    <location>
        <begin position="160"/>
        <end position="180"/>
    </location>
</feature>
<feature type="compositionally biased region" description="Low complexity" evidence="6">
    <location>
        <begin position="908"/>
        <end position="930"/>
    </location>
</feature>
<reference evidence="9 10" key="1">
    <citation type="submission" date="2014-11" db="EMBL/GenBank/DDBJ databases">
        <title>Genetic blueprint of the zoonotic pathogen Toxocara canis.</title>
        <authorList>
            <person name="Zhu X.-Q."/>
            <person name="Korhonen P.K."/>
            <person name="Cai H."/>
            <person name="Young N.D."/>
            <person name="Nejsum P."/>
            <person name="von Samson-Himmelstjerna G."/>
            <person name="Boag P.R."/>
            <person name="Tan P."/>
            <person name="Li Q."/>
            <person name="Min J."/>
            <person name="Yang Y."/>
            <person name="Wang X."/>
            <person name="Fang X."/>
            <person name="Hall R.S."/>
            <person name="Hofmann A."/>
            <person name="Sternberg P.W."/>
            <person name="Jex A.R."/>
            <person name="Gasser R.B."/>
        </authorList>
    </citation>
    <scope>NUCLEOTIDE SEQUENCE [LARGE SCALE GENOMIC DNA]</scope>
    <source>
        <strain evidence="9">PN_DK_2014</strain>
    </source>
</reference>
<keyword evidence="8" id="KW-0732">Signal</keyword>
<feature type="signal peptide" evidence="8">
    <location>
        <begin position="1"/>
        <end position="21"/>
    </location>
</feature>
<comment type="similarity">
    <text evidence="2">Belongs to the group II decarboxylase family.</text>
</comment>
<name>A0A0B2VZL2_TOXCA</name>
<dbReference type="Gene3D" id="3.90.1150.10">
    <property type="entry name" value="Aspartate Aminotransferase, domain 1"/>
    <property type="match status" value="1"/>
</dbReference>
<keyword evidence="7" id="KW-1133">Transmembrane helix</keyword>
<keyword evidence="3 5" id="KW-0663">Pyridoxal phosphate</keyword>
<protein>
    <submittedName>
        <fullName evidence="9">Histidine decarboxylase</fullName>
    </submittedName>
</protein>
<dbReference type="PANTHER" id="PTHR11999">
    <property type="entry name" value="GROUP II PYRIDOXAL-5-PHOSPHATE DECARBOXYLASE"/>
    <property type="match status" value="1"/>
</dbReference>
<gene>
    <name evidence="9" type="primary">HDC</name>
    <name evidence="9" type="ORF">Tcan_02674</name>
</gene>
<accession>A0A0B2VZL2</accession>
<dbReference type="GO" id="GO:0016831">
    <property type="term" value="F:carboxy-lyase activity"/>
    <property type="evidence" value="ECO:0007669"/>
    <property type="project" value="InterPro"/>
</dbReference>
<dbReference type="GO" id="GO:0019752">
    <property type="term" value="P:carboxylic acid metabolic process"/>
    <property type="evidence" value="ECO:0007669"/>
    <property type="project" value="InterPro"/>
</dbReference>
<evidence type="ECO:0000313" key="9">
    <source>
        <dbReference type="EMBL" id="KHN86859.1"/>
    </source>
</evidence>
<keyword evidence="4" id="KW-0456">Lyase</keyword>
<evidence type="ECO:0000256" key="7">
    <source>
        <dbReference type="SAM" id="Phobius"/>
    </source>
</evidence>
<feature type="region of interest" description="Disordered" evidence="6">
    <location>
        <begin position="235"/>
        <end position="254"/>
    </location>
</feature>
<dbReference type="GO" id="GO:0006520">
    <property type="term" value="P:amino acid metabolic process"/>
    <property type="evidence" value="ECO:0007669"/>
    <property type="project" value="InterPro"/>
</dbReference>
<dbReference type="Gene3D" id="3.40.640.10">
    <property type="entry name" value="Type I PLP-dependent aspartate aminotransferase-like (Major domain)"/>
    <property type="match status" value="1"/>
</dbReference>
<evidence type="ECO:0000256" key="8">
    <source>
        <dbReference type="SAM" id="SignalP"/>
    </source>
</evidence>
<dbReference type="GO" id="GO:0005737">
    <property type="term" value="C:cytoplasm"/>
    <property type="evidence" value="ECO:0007669"/>
    <property type="project" value="TreeGrafter"/>
</dbReference>
<dbReference type="Pfam" id="PF00282">
    <property type="entry name" value="Pyridoxal_deC"/>
    <property type="match status" value="1"/>
</dbReference>
<feature type="chain" id="PRO_5002077794" evidence="8">
    <location>
        <begin position="22"/>
        <end position="977"/>
    </location>
</feature>
<feature type="modified residue" description="N6-(pyridoxal phosphate)lysine" evidence="5">
    <location>
        <position position="561"/>
    </location>
</feature>
<organism evidence="9 10">
    <name type="scientific">Toxocara canis</name>
    <name type="common">Canine roundworm</name>
    <dbReference type="NCBI Taxonomy" id="6265"/>
    <lineage>
        <taxon>Eukaryota</taxon>
        <taxon>Metazoa</taxon>
        <taxon>Ecdysozoa</taxon>
        <taxon>Nematoda</taxon>
        <taxon>Chromadorea</taxon>
        <taxon>Rhabditida</taxon>
        <taxon>Spirurina</taxon>
        <taxon>Ascaridomorpha</taxon>
        <taxon>Ascaridoidea</taxon>
        <taxon>Toxocaridae</taxon>
        <taxon>Toxocara</taxon>
    </lineage>
</organism>
<keyword evidence="10" id="KW-1185">Reference proteome</keyword>
<comment type="caution">
    <text evidence="9">The sequence shown here is derived from an EMBL/GenBank/DDBJ whole genome shotgun (WGS) entry which is preliminary data.</text>
</comment>
<comment type="cofactor">
    <cofactor evidence="1 5">
        <name>pyridoxal 5'-phosphate</name>
        <dbReference type="ChEBI" id="CHEBI:597326"/>
    </cofactor>
</comment>
<dbReference type="InterPro" id="IPR015421">
    <property type="entry name" value="PyrdxlP-dep_Trfase_major"/>
</dbReference>
<dbReference type="STRING" id="6265.A0A0B2VZL2"/>
<keyword evidence="7" id="KW-0472">Membrane</keyword>
<evidence type="ECO:0000313" key="10">
    <source>
        <dbReference type="Proteomes" id="UP000031036"/>
    </source>
</evidence>
<evidence type="ECO:0000256" key="2">
    <source>
        <dbReference type="ARBA" id="ARBA00009533"/>
    </source>
</evidence>
<dbReference type="InterPro" id="IPR002129">
    <property type="entry name" value="PyrdxlP-dep_de-COase"/>
</dbReference>